<dbReference type="InterPro" id="IPR001261">
    <property type="entry name" value="ArgE/DapE_CS"/>
</dbReference>
<evidence type="ECO:0000256" key="8">
    <source>
        <dbReference type="PIRSR" id="PIRSR001123-2"/>
    </source>
</evidence>
<evidence type="ECO:0000313" key="10">
    <source>
        <dbReference type="EMBL" id="QDV26234.1"/>
    </source>
</evidence>
<comment type="cofactor">
    <cofactor evidence="1">
        <name>Zn(2+)</name>
        <dbReference type="ChEBI" id="CHEBI:29105"/>
    </cofactor>
</comment>
<gene>
    <name evidence="10" type="primary">pepT_1</name>
    <name evidence="10" type="ORF">Q31a_46060</name>
</gene>
<keyword evidence="6" id="KW-0482">Metalloprotease</keyword>
<keyword evidence="11" id="KW-1185">Reference proteome</keyword>
<evidence type="ECO:0000256" key="7">
    <source>
        <dbReference type="PIRNR" id="PIRNR001123"/>
    </source>
</evidence>
<evidence type="ECO:0000256" key="5">
    <source>
        <dbReference type="ARBA" id="ARBA00022833"/>
    </source>
</evidence>
<dbReference type="EC" id="3.4.11.4" evidence="10"/>
<evidence type="ECO:0000256" key="1">
    <source>
        <dbReference type="ARBA" id="ARBA00001947"/>
    </source>
</evidence>
<evidence type="ECO:0000256" key="6">
    <source>
        <dbReference type="ARBA" id="ARBA00023049"/>
    </source>
</evidence>
<dbReference type="GO" id="GO:0008237">
    <property type="term" value="F:metallopeptidase activity"/>
    <property type="evidence" value="ECO:0007669"/>
    <property type="project" value="UniProtKB-KW"/>
</dbReference>
<dbReference type="PANTHER" id="PTHR42994">
    <property type="entry name" value="PEPTIDASE T"/>
    <property type="match status" value="1"/>
</dbReference>
<organism evidence="10 11">
    <name type="scientific">Aureliella helgolandensis</name>
    <dbReference type="NCBI Taxonomy" id="2527968"/>
    <lineage>
        <taxon>Bacteria</taxon>
        <taxon>Pseudomonadati</taxon>
        <taxon>Planctomycetota</taxon>
        <taxon>Planctomycetia</taxon>
        <taxon>Pirellulales</taxon>
        <taxon>Pirellulaceae</taxon>
        <taxon>Aureliella</taxon>
    </lineage>
</organism>
<reference evidence="10 11" key="1">
    <citation type="submission" date="2019-02" db="EMBL/GenBank/DDBJ databases">
        <title>Deep-cultivation of Planctomycetes and their phenomic and genomic characterization uncovers novel biology.</title>
        <authorList>
            <person name="Wiegand S."/>
            <person name="Jogler M."/>
            <person name="Boedeker C."/>
            <person name="Pinto D."/>
            <person name="Vollmers J."/>
            <person name="Rivas-Marin E."/>
            <person name="Kohn T."/>
            <person name="Peeters S.H."/>
            <person name="Heuer A."/>
            <person name="Rast P."/>
            <person name="Oberbeckmann S."/>
            <person name="Bunk B."/>
            <person name="Jeske O."/>
            <person name="Meyerdierks A."/>
            <person name="Storesund J.E."/>
            <person name="Kallscheuer N."/>
            <person name="Luecker S."/>
            <person name="Lage O.M."/>
            <person name="Pohl T."/>
            <person name="Merkel B.J."/>
            <person name="Hornburger P."/>
            <person name="Mueller R.-W."/>
            <person name="Bruemmer F."/>
            <person name="Labrenz M."/>
            <person name="Spormann A.M."/>
            <person name="Op den Camp H."/>
            <person name="Overmann J."/>
            <person name="Amann R."/>
            <person name="Jetten M.S.M."/>
            <person name="Mascher T."/>
            <person name="Medema M.H."/>
            <person name="Devos D.P."/>
            <person name="Kaster A.-K."/>
            <person name="Ovreas L."/>
            <person name="Rohde M."/>
            <person name="Galperin M.Y."/>
            <person name="Jogler C."/>
        </authorList>
    </citation>
    <scope>NUCLEOTIDE SEQUENCE [LARGE SCALE GENOMIC DNA]</scope>
    <source>
        <strain evidence="10 11">Q31a</strain>
    </source>
</reference>
<dbReference type="InterPro" id="IPR002933">
    <property type="entry name" value="Peptidase_M20"/>
</dbReference>
<dbReference type="GO" id="GO:0045148">
    <property type="term" value="F:tripeptide aminopeptidase activity"/>
    <property type="evidence" value="ECO:0007669"/>
    <property type="project" value="UniProtKB-EC"/>
</dbReference>
<dbReference type="EMBL" id="CP036298">
    <property type="protein sequence ID" value="QDV26234.1"/>
    <property type="molecule type" value="Genomic_DNA"/>
</dbReference>
<dbReference type="OrthoDB" id="9804934at2"/>
<dbReference type="Pfam" id="PF07687">
    <property type="entry name" value="M20_dimer"/>
    <property type="match status" value="1"/>
</dbReference>
<evidence type="ECO:0000259" key="9">
    <source>
        <dbReference type="Pfam" id="PF07687"/>
    </source>
</evidence>
<keyword evidence="3 8" id="KW-0479">Metal-binding</keyword>
<dbReference type="GO" id="GO:0006508">
    <property type="term" value="P:proteolysis"/>
    <property type="evidence" value="ECO:0007669"/>
    <property type="project" value="UniProtKB-KW"/>
</dbReference>
<dbReference type="RefSeq" id="WP_145082227.1">
    <property type="nucleotide sequence ID" value="NZ_CP036298.1"/>
</dbReference>
<dbReference type="InterPro" id="IPR036264">
    <property type="entry name" value="Bact_exopeptidase_dim_dom"/>
</dbReference>
<dbReference type="GO" id="GO:0046872">
    <property type="term" value="F:metal ion binding"/>
    <property type="evidence" value="ECO:0007669"/>
    <property type="project" value="UniProtKB-UniRule"/>
</dbReference>
<proteinExistence type="inferred from homology"/>
<comment type="cofactor">
    <cofactor evidence="8">
        <name>a divalent metal cation</name>
        <dbReference type="ChEBI" id="CHEBI:60240"/>
    </cofactor>
    <text evidence="8">Binds 2 divalent metal cations per subunit.</text>
</comment>
<dbReference type="SUPFAM" id="SSF53187">
    <property type="entry name" value="Zn-dependent exopeptidases"/>
    <property type="match status" value="1"/>
</dbReference>
<keyword evidence="2" id="KW-0645">Protease</keyword>
<feature type="binding site" evidence="8">
    <location>
        <position position="365"/>
    </location>
    <ligand>
        <name>Zn(2+)</name>
        <dbReference type="ChEBI" id="CHEBI:29105"/>
        <label>2</label>
    </ligand>
</feature>
<keyword evidence="5" id="KW-0862">Zinc</keyword>
<dbReference type="Pfam" id="PF01546">
    <property type="entry name" value="Peptidase_M20"/>
    <property type="match status" value="1"/>
</dbReference>
<accession>A0A518GCA9</accession>
<evidence type="ECO:0000256" key="2">
    <source>
        <dbReference type="ARBA" id="ARBA00022670"/>
    </source>
</evidence>
<dbReference type="Gene3D" id="3.30.70.360">
    <property type="match status" value="1"/>
</dbReference>
<dbReference type="Gene3D" id="3.40.630.10">
    <property type="entry name" value="Zn peptidases"/>
    <property type="match status" value="1"/>
</dbReference>
<evidence type="ECO:0000256" key="4">
    <source>
        <dbReference type="ARBA" id="ARBA00022801"/>
    </source>
</evidence>
<evidence type="ECO:0000256" key="3">
    <source>
        <dbReference type="ARBA" id="ARBA00022723"/>
    </source>
</evidence>
<evidence type="ECO:0000313" key="11">
    <source>
        <dbReference type="Proteomes" id="UP000318017"/>
    </source>
</evidence>
<dbReference type="KEGG" id="ahel:Q31a_46060"/>
<feature type="domain" description="Peptidase M20 dimerisation" evidence="9">
    <location>
        <begin position="188"/>
        <end position="286"/>
    </location>
</feature>
<dbReference type="PANTHER" id="PTHR42994:SF2">
    <property type="entry name" value="PEPTIDASE"/>
    <property type="match status" value="1"/>
</dbReference>
<dbReference type="InterPro" id="IPR011650">
    <property type="entry name" value="Peptidase_M20_dimer"/>
</dbReference>
<dbReference type="InterPro" id="IPR008007">
    <property type="entry name" value="Peptidase_M42"/>
</dbReference>
<dbReference type="PIRSF" id="PIRSF001123">
    <property type="entry name" value="PepA_GA"/>
    <property type="match status" value="1"/>
</dbReference>
<keyword evidence="10" id="KW-0031">Aminopeptidase</keyword>
<dbReference type="SUPFAM" id="SSF55031">
    <property type="entry name" value="Bacterial exopeptidase dimerisation domain"/>
    <property type="match status" value="1"/>
</dbReference>
<dbReference type="Proteomes" id="UP000318017">
    <property type="component" value="Chromosome"/>
</dbReference>
<keyword evidence="4 10" id="KW-0378">Hydrolase</keyword>
<dbReference type="AlphaFoldDB" id="A0A518GCA9"/>
<comment type="similarity">
    <text evidence="7">Belongs to the peptidase M42 family.</text>
</comment>
<dbReference type="PROSITE" id="PS00758">
    <property type="entry name" value="ARGE_DAPE_CPG2_1"/>
    <property type="match status" value="1"/>
</dbReference>
<protein>
    <submittedName>
        <fullName evidence="10">Peptidase T</fullName>
        <ecNumber evidence="10">3.4.11.4</ecNumber>
    </submittedName>
</protein>
<name>A0A518GCA9_9BACT</name>
<sequence>MRPLNEKRAIDLVTKLMAVEGKSCEESQIASVVQQVLRDAGIPESAMSFDTAHKRTPLPGEVGNLIVKLPGNRKLPRVMLSAHLDTVPICVGCRPKRDGQVIRSALATTGLGADDRAGVAAVLVAVLETLERNEEHPPLTLCFFVQEEIGLQGSRNMTVSKLGNPAMAFNFDGGNPYKMTIGATGGERMRIKLQGLPAHAGLAPEQGASAINAASLAISSLVRAGWLGAVKKKGRSGTSNIGTVQGGVATNVVAEHVEVTAEARSHNSAFRTEIADAICSAFESAAAAVVSSNGQAVAAQIERRVDYDSFLLDADAPPVQIAKTAIESLDAEPQTAISNGGVDANWLVKHGVPTVTMGCGQRNVHTNQETLDIPDFLAACRIAMNVINHAS</sequence>